<organism evidence="1 2">
    <name type="scientific">Podarcis lilfordi</name>
    <name type="common">Lilford's wall lizard</name>
    <dbReference type="NCBI Taxonomy" id="74358"/>
    <lineage>
        <taxon>Eukaryota</taxon>
        <taxon>Metazoa</taxon>
        <taxon>Chordata</taxon>
        <taxon>Craniata</taxon>
        <taxon>Vertebrata</taxon>
        <taxon>Euteleostomi</taxon>
        <taxon>Lepidosauria</taxon>
        <taxon>Squamata</taxon>
        <taxon>Bifurcata</taxon>
        <taxon>Unidentata</taxon>
        <taxon>Episquamata</taxon>
        <taxon>Laterata</taxon>
        <taxon>Lacertibaenia</taxon>
        <taxon>Lacertidae</taxon>
        <taxon>Podarcis</taxon>
    </lineage>
</organism>
<name>A0AA35PEL6_9SAUR</name>
<dbReference type="AlphaFoldDB" id="A0AA35PEL6"/>
<reference evidence="1" key="1">
    <citation type="submission" date="2022-12" db="EMBL/GenBank/DDBJ databases">
        <authorList>
            <person name="Alioto T."/>
            <person name="Alioto T."/>
            <person name="Gomez Garrido J."/>
        </authorList>
    </citation>
    <scope>NUCLEOTIDE SEQUENCE</scope>
</reference>
<dbReference type="Proteomes" id="UP001178461">
    <property type="component" value="Chromosome 8"/>
</dbReference>
<protein>
    <submittedName>
        <fullName evidence="1">Uncharacterized protein</fullName>
    </submittedName>
</protein>
<accession>A0AA35PEL6</accession>
<evidence type="ECO:0000313" key="2">
    <source>
        <dbReference type="Proteomes" id="UP001178461"/>
    </source>
</evidence>
<evidence type="ECO:0000313" key="1">
    <source>
        <dbReference type="EMBL" id="CAI5782528.1"/>
    </source>
</evidence>
<dbReference type="EMBL" id="OX395133">
    <property type="protein sequence ID" value="CAI5782528.1"/>
    <property type="molecule type" value="Genomic_DNA"/>
</dbReference>
<sequence length="169" mass="19715">MGELGVRSDIAQWLIKLFFSGGGEYNVMAKVLDLDMGDSGSNFFSGVILVLTYHREVIEGENIYHHHHHLPAFQLKIPRWLQQLKHTVKNSLKELTITEITRALKIYISSVKSWGEEVCFQYFLKGVKQWCRMYFCWMGVPPLRGCPTEWHFLGCHHPELLRTVEQPRL</sequence>
<proteinExistence type="predicted"/>
<keyword evidence="2" id="KW-1185">Reference proteome</keyword>
<gene>
    <name evidence="1" type="ORF">PODLI_1B027556</name>
</gene>